<keyword evidence="1" id="KW-1133">Transmembrane helix</keyword>
<gene>
    <name evidence="2" type="ORF">Fcan01_23214</name>
</gene>
<organism evidence="2 3">
    <name type="scientific">Folsomia candida</name>
    <name type="common">Springtail</name>
    <dbReference type="NCBI Taxonomy" id="158441"/>
    <lineage>
        <taxon>Eukaryota</taxon>
        <taxon>Metazoa</taxon>
        <taxon>Ecdysozoa</taxon>
        <taxon>Arthropoda</taxon>
        <taxon>Hexapoda</taxon>
        <taxon>Collembola</taxon>
        <taxon>Entomobryomorpha</taxon>
        <taxon>Isotomoidea</taxon>
        <taxon>Isotomidae</taxon>
        <taxon>Proisotominae</taxon>
        <taxon>Folsomia</taxon>
    </lineage>
</organism>
<feature type="transmembrane region" description="Helical" evidence="1">
    <location>
        <begin position="168"/>
        <end position="198"/>
    </location>
</feature>
<feature type="transmembrane region" description="Helical" evidence="1">
    <location>
        <begin position="246"/>
        <end position="266"/>
    </location>
</feature>
<feature type="transmembrane region" description="Helical" evidence="1">
    <location>
        <begin position="86"/>
        <end position="106"/>
    </location>
</feature>
<protein>
    <submittedName>
        <fullName evidence="2">Uncharacterized protein</fullName>
    </submittedName>
</protein>
<dbReference type="Proteomes" id="UP000198287">
    <property type="component" value="Unassembled WGS sequence"/>
</dbReference>
<sequence>MPTELIYFCIQTSFRLNRVLWKTPLTWDPVKRKFVFDPKSPFRYLWWYFVIFGIVLAVTAGGSLYMIVTHMKSPRPGIHTQHLIQFALFVVSGILMAGVVTLLLFWGKSSVTGLINETINICGTLITMEEEMMTVTQSTTRFRTYADDIARIIGVTPGFYKANGKLDIIGIIYLNAAVGAVITMVFIAPVFVLARLDVVGDGIRKLTWKWIRQYKQMEVLVLVPAGHLASESFLLMTIGIYAIYPFMAGVTIAMIVSLLPIGSYAYTNSKEVLRIWDIAANESQNRLTVKTIHGMRPFRVYSGINELHFYMLDETVLRTYVASILDWTITLLMTFKQAR</sequence>
<evidence type="ECO:0000313" key="3">
    <source>
        <dbReference type="Proteomes" id="UP000198287"/>
    </source>
</evidence>
<evidence type="ECO:0000256" key="1">
    <source>
        <dbReference type="SAM" id="Phobius"/>
    </source>
</evidence>
<keyword evidence="1" id="KW-0472">Membrane</keyword>
<proteinExistence type="predicted"/>
<comment type="caution">
    <text evidence="2">The sequence shown here is derived from an EMBL/GenBank/DDBJ whole genome shotgun (WGS) entry which is preliminary data.</text>
</comment>
<reference evidence="2 3" key="1">
    <citation type="submission" date="2015-12" db="EMBL/GenBank/DDBJ databases">
        <title>The genome of Folsomia candida.</title>
        <authorList>
            <person name="Faddeeva A."/>
            <person name="Derks M.F."/>
            <person name="Anvar Y."/>
            <person name="Smit S."/>
            <person name="Van Straalen N."/>
            <person name="Roelofs D."/>
        </authorList>
    </citation>
    <scope>NUCLEOTIDE SEQUENCE [LARGE SCALE GENOMIC DNA]</scope>
    <source>
        <strain evidence="2 3">VU population</strain>
        <tissue evidence="2">Whole body</tissue>
    </source>
</reference>
<keyword evidence="3" id="KW-1185">Reference proteome</keyword>
<dbReference type="EMBL" id="LNIX01000027">
    <property type="protein sequence ID" value="OXA42116.1"/>
    <property type="molecule type" value="Genomic_DNA"/>
</dbReference>
<feature type="transmembrane region" description="Helical" evidence="1">
    <location>
        <begin position="45"/>
        <end position="65"/>
    </location>
</feature>
<dbReference type="AlphaFoldDB" id="A0A226DCY8"/>
<name>A0A226DCY8_FOLCA</name>
<evidence type="ECO:0000313" key="2">
    <source>
        <dbReference type="EMBL" id="OXA42116.1"/>
    </source>
</evidence>
<accession>A0A226DCY8</accession>
<keyword evidence="1" id="KW-0812">Transmembrane</keyword>